<evidence type="ECO:0000313" key="2">
    <source>
        <dbReference type="EMBL" id="VFK28996.1"/>
    </source>
</evidence>
<accession>A0A450XJW4</accession>
<dbReference type="AlphaFoldDB" id="A0A450XJW4"/>
<evidence type="ECO:0000313" key="3">
    <source>
        <dbReference type="EMBL" id="VFK29564.1"/>
    </source>
</evidence>
<evidence type="ECO:0000256" key="1">
    <source>
        <dbReference type="SAM" id="MobiDB-lite"/>
    </source>
</evidence>
<organism evidence="3">
    <name type="scientific">Candidatus Kentrum sp. MB</name>
    <dbReference type="NCBI Taxonomy" id="2138164"/>
    <lineage>
        <taxon>Bacteria</taxon>
        <taxon>Pseudomonadati</taxon>
        <taxon>Pseudomonadota</taxon>
        <taxon>Gammaproteobacteria</taxon>
        <taxon>Candidatus Kentrum</taxon>
    </lineage>
</organism>
<feature type="compositionally biased region" description="Polar residues" evidence="1">
    <location>
        <begin position="19"/>
        <end position="30"/>
    </location>
</feature>
<reference evidence="3" key="1">
    <citation type="submission" date="2019-02" db="EMBL/GenBank/DDBJ databases">
        <authorList>
            <person name="Gruber-Vodicka R. H."/>
            <person name="Seah K. B. B."/>
        </authorList>
    </citation>
    <scope>NUCLEOTIDE SEQUENCE</scope>
    <source>
        <strain evidence="2">BECK_BZ197</strain>
        <strain evidence="4">BECK_BZ198</strain>
        <strain evidence="3">BECK_BZ199</strain>
    </source>
</reference>
<protein>
    <recommendedName>
        <fullName evidence="5">Transposase</fullName>
    </recommendedName>
</protein>
<feature type="region of interest" description="Disordered" evidence="1">
    <location>
        <begin position="1"/>
        <end position="30"/>
    </location>
</feature>
<evidence type="ECO:0000313" key="4">
    <source>
        <dbReference type="EMBL" id="VFK74834.1"/>
    </source>
</evidence>
<name>A0A450XJW4_9GAMM</name>
<dbReference type="EMBL" id="CAADFQ010000010">
    <property type="protein sequence ID" value="VFK29564.1"/>
    <property type="molecule type" value="Genomic_DNA"/>
</dbReference>
<evidence type="ECO:0008006" key="5">
    <source>
        <dbReference type="Google" id="ProtNLM"/>
    </source>
</evidence>
<gene>
    <name evidence="2" type="ORF">BECKMB1821G_GA0114241_104412</name>
    <name evidence="4" type="ORF">BECKMB1821H_GA0114242_101062</name>
    <name evidence="3" type="ORF">BECKMB1821I_GA0114274_101062</name>
</gene>
<dbReference type="EMBL" id="CAADFO010000044">
    <property type="protein sequence ID" value="VFK28996.1"/>
    <property type="molecule type" value="Genomic_DNA"/>
</dbReference>
<sequence length="134" mass="15062">MPSSVSQTVKRRSERPSPSGHTGRSGSCKWNWTGSKKDLASRLSLEEKRQRIKLAHPGLSIQRQCDLLGLSRASYYRGTTPLVGIETAENLTLMPLLGEEYTRHPFYGNRKMGLVSVVPKPNSSRLAPEHKRYL</sequence>
<dbReference type="EMBL" id="CAADGH010000010">
    <property type="protein sequence ID" value="VFK74834.1"/>
    <property type="molecule type" value="Genomic_DNA"/>
</dbReference>
<proteinExistence type="predicted"/>